<feature type="non-terminal residue" evidence="10">
    <location>
        <position position="1"/>
    </location>
</feature>
<comment type="similarity">
    <text evidence="5">Belongs to the CFAP53 family.</text>
</comment>
<sequence length="499" mass="61036">GRVLRGLHAFSVPFHLQVPKPTRRDAVEETILAERVREEEQREQDRALRVFLNYRNICDWYKGGEDKWMHRATERKVRATVQKYLEEIDVRRERLRDFLEAEEIRHFAEVEALDEEKARDKEERMKQQAKLLREKREQERLRVVAEKREQQFRNQCDEYRVHCKKRSEKELRDCQLAQQALKEMLKKEEKMQEQKLEEICEKELLAKDEEAELKAQEVAARMQEMVNVLDAQMAVHAARREEEKQLIRKEAEWLKEELHQFREEKEELERKKQHEKKESREMWLKALRDKQKRLDAEKQTQLATEKMILENNFQDSDREYEKIKKKKQELLKEQLTYLEHMAEQLRKEKEQEREDEKVFKEERDQLWAEKVEQLKLERKARFQLLRDVMNTRQSQVEEKLRKKAERQVEIAEEKKAMAEAVRQFEHEEEEKRKRKEQKAKEYRDQLTTQIAYQQCIQKAEEEERKKEHELNTEAEREYQERVQLILSRSNESVVKSPAT</sequence>
<evidence type="ECO:0000259" key="9">
    <source>
        <dbReference type="Pfam" id="PF13868"/>
    </source>
</evidence>
<dbReference type="InterPro" id="IPR043596">
    <property type="entry name" value="CFAP53/TCHP"/>
</dbReference>
<gene>
    <name evidence="10" type="primary">Cfap53</name>
    <name evidence="10" type="ORF">NOTCIN_R09605</name>
</gene>
<keyword evidence="11" id="KW-1185">Reference proteome</keyword>
<evidence type="ECO:0000256" key="3">
    <source>
        <dbReference type="ARBA" id="ARBA00023069"/>
    </source>
</evidence>
<comment type="subcellular location">
    <subcellularLocation>
        <location evidence="1">Cell projection</location>
        <location evidence="1">Cilium</location>
    </subcellularLocation>
</comment>
<feature type="domain" description="Trichohyalin-plectin-homology" evidence="9">
    <location>
        <begin position="153"/>
        <end position="485"/>
    </location>
</feature>
<evidence type="ECO:0000256" key="8">
    <source>
        <dbReference type="SAM" id="MobiDB-lite"/>
    </source>
</evidence>
<dbReference type="EMBL" id="VZRX01006421">
    <property type="protein sequence ID" value="NWX28734.1"/>
    <property type="molecule type" value="Genomic_DNA"/>
</dbReference>
<comment type="caution">
    <text evidence="10">The sequence shown here is derived from an EMBL/GenBank/DDBJ whole genome shotgun (WGS) entry which is preliminary data.</text>
</comment>
<evidence type="ECO:0000256" key="6">
    <source>
        <dbReference type="ARBA" id="ARBA00033773"/>
    </source>
</evidence>
<protein>
    <recommendedName>
        <fullName evidence="6">Cilia- and flagella-associated protein 53</fullName>
    </recommendedName>
</protein>
<dbReference type="AlphaFoldDB" id="A0A7K6V0V1"/>
<proteinExistence type="inferred from homology"/>
<evidence type="ECO:0000256" key="4">
    <source>
        <dbReference type="ARBA" id="ARBA00023273"/>
    </source>
</evidence>
<organism evidence="10 11">
    <name type="scientific">Notiomystis cincta</name>
    <dbReference type="NCBI Taxonomy" id="366454"/>
    <lineage>
        <taxon>Eukaryota</taxon>
        <taxon>Metazoa</taxon>
        <taxon>Chordata</taxon>
        <taxon>Craniata</taxon>
        <taxon>Vertebrata</taxon>
        <taxon>Euteleostomi</taxon>
        <taxon>Archelosauria</taxon>
        <taxon>Archosauria</taxon>
        <taxon>Dinosauria</taxon>
        <taxon>Saurischia</taxon>
        <taxon>Theropoda</taxon>
        <taxon>Coelurosauria</taxon>
        <taxon>Aves</taxon>
        <taxon>Neognathae</taxon>
        <taxon>Neoaves</taxon>
        <taxon>Telluraves</taxon>
        <taxon>Australaves</taxon>
        <taxon>Passeriformes</taxon>
        <taxon>Notiomystidae</taxon>
        <taxon>Notiomystis</taxon>
    </lineage>
</organism>
<feature type="region of interest" description="Disordered" evidence="8">
    <location>
        <begin position="458"/>
        <end position="478"/>
    </location>
</feature>
<feature type="coiled-coil region" evidence="7">
    <location>
        <begin position="237"/>
        <end position="281"/>
    </location>
</feature>
<dbReference type="InterPro" id="IPR043597">
    <property type="entry name" value="TPH_dom"/>
</dbReference>
<evidence type="ECO:0000313" key="10">
    <source>
        <dbReference type="EMBL" id="NWX28734.1"/>
    </source>
</evidence>
<name>A0A7K6V0V1_9PASS</name>
<dbReference type="PANTHER" id="PTHR31183">
    <property type="entry name" value="TRICHOPLEIN KERATIN FILAMENT-BINDING PROTEIN FAMILY MEMBER"/>
    <property type="match status" value="1"/>
</dbReference>
<accession>A0A7K6V0V1</accession>
<feature type="compositionally biased region" description="Basic and acidic residues" evidence="8">
    <location>
        <begin position="422"/>
        <end position="431"/>
    </location>
</feature>
<feature type="region of interest" description="Disordered" evidence="8">
    <location>
        <begin position="422"/>
        <end position="444"/>
    </location>
</feature>
<dbReference type="Pfam" id="PF13868">
    <property type="entry name" value="TPH"/>
    <property type="match status" value="1"/>
</dbReference>
<keyword evidence="4" id="KW-0966">Cell projection</keyword>
<evidence type="ECO:0000256" key="1">
    <source>
        <dbReference type="ARBA" id="ARBA00004138"/>
    </source>
</evidence>
<dbReference type="Proteomes" id="UP000579558">
    <property type="component" value="Unassembled WGS sequence"/>
</dbReference>
<evidence type="ECO:0000313" key="11">
    <source>
        <dbReference type="Proteomes" id="UP000579558"/>
    </source>
</evidence>
<keyword evidence="2 7" id="KW-0175">Coiled coil</keyword>
<keyword evidence="3" id="KW-0969">Cilium</keyword>
<dbReference type="OrthoDB" id="75950at2759"/>
<reference evidence="10 11" key="1">
    <citation type="submission" date="2019-09" db="EMBL/GenBank/DDBJ databases">
        <title>Bird 10,000 Genomes (B10K) Project - Family phase.</title>
        <authorList>
            <person name="Zhang G."/>
        </authorList>
    </citation>
    <scope>NUCLEOTIDE SEQUENCE [LARGE SCALE GENOMIC DNA]</scope>
    <source>
        <strain evidence="10">B10K-DU-029-75</strain>
    </source>
</reference>
<feature type="non-terminal residue" evidence="10">
    <location>
        <position position="499"/>
    </location>
</feature>
<evidence type="ECO:0000256" key="7">
    <source>
        <dbReference type="SAM" id="Coils"/>
    </source>
</evidence>
<dbReference type="GO" id="GO:0005929">
    <property type="term" value="C:cilium"/>
    <property type="evidence" value="ECO:0007669"/>
    <property type="project" value="UniProtKB-SubCell"/>
</dbReference>
<dbReference type="PANTHER" id="PTHR31183:SF1">
    <property type="entry name" value="CILIA- AND FLAGELLA-ASSOCIATED PROTEIN 53"/>
    <property type="match status" value="1"/>
</dbReference>
<evidence type="ECO:0000256" key="2">
    <source>
        <dbReference type="ARBA" id="ARBA00023054"/>
    </source>
</evidence>
<feature type="coiled-coil region" evidence="7">
    <location>
        <begin position="174"/>
        <end position="202"/>
    </location>
</feature>
<feature type="coiled-coil region" evidence="7">
    <location>
        <begin position="110"/>
        <end position="149"/>
    </location>
</feature>
<feature type="coiled-coil region" evidence="7">
    <location>
        <begin position="306"/>
        <end position="362"/>
    </location>
</feature>
<evidence type="ECO:0000256" key="5">
    <source>
        <dbReference type="ARBA" id="ARBA00033747"/>
    </source>
</evidence>